<evidence type="ECO:0000313" key="3">
    <source>
        <dbReference type="Proteomes" id="UP001148786"/>
    </source>
</evidence>
<dbReference type="GO" id="GO:0005576">
    <property type="term" value="C:extracellular region"/>
    <property type="evidence" value="ECO:0007669"/>
    <property type="project" value="TreeGrafter"/>
</dbReference>
<dbReference type="Proteomes" id="UP001148786">
    <property type="component" value="Unassembled WGS sequence"/>
</dbReference>
<feature type="chain" id="PRO_5040964749" evidence="1">
    <location>
        <begin position="20"/>
        <end position="178"/>
    </location>
</feature>
<sequence length="178" mass="17950">MKFQVVFISLLSFASVSLATTVAVVVSDMNNLKAGVTTLASHVKAFPDTGGKLADALAIHTQAAGLVSPIKQATADLKGVPTPISEADGKTLLVALGALASSVVDCSNALIAKHAAVAALPVGGIPALVKGDLGDLKGATTPFENEFLSVIPAIQKPDAVKTTTQVDNAFKAALAAYT</sequence>
<reference evidence="2" key="1">
    <citation type="submission" date="2022-07" db="EMBL/GenBank/DDBJ databases">
        <title>Genome Sequence of Agrocybe chaxingu.</title>
        <authorList>
            <person name="Buettner E."/>
        </authorList>
    </citation>
    <scope>NUCLEOTIDE SEQUENCE</scope>
    <source>
        <strain evidence="2">MP-N11</strain>
    </source>
</reference>
<gene>
    <name evidence="2" type="ORF">NLJ89_g9690</name>
</gene>
<keyword evidence="1" id="KW-0732">Signal</keyword>
<evidence type="ECO:0000313" key="2">
    <source>
        <dbReference type="EMBL" id="KAJ3500671.1"/>
    </source>
</evidence>
<organism evidence="2 3">
    <name type="scientific">Agrocybe chaxingu</name>
    <dbReference type="NCBI Taxonomy" id="84603"/>
    <lineage>
        <taxon>Eukaryota</taxon>
        <taxon>Fungi</taxon>
        <taxon>Dikarya</taxon>
        <taxon>Basidiomycota</taxon>
        <taxon>Agaricomycotina</taxon>
        <taxon>Agaricomycetes</taxon>
        <taxon>Agaricomycetidae</taxon>
        <taxon>Agaricales</taxon>
        <taxon>Agaricineae</taxon>
        <taxon>Strophariaceae</taxon>
        <taxon>Agrocybe</taxon>
    </lineage>
</organism>
<feature type="signal peptide" evidence="1">
    <location>
        <begin position="1"/>
        <end position="19"/>
    </location>
</feature>
<keyword evidence="3" id="KW-1185">Reference proteome</keyword>
<dbReference type="Gene3D" id="1.20.1280.140">
    <property type="match status" value="1"/>
</dbReference>
<name>A0A9W8JS83_9AGAR</name>
<dbReference type="AlphaFoldDB" id="A0A9W8JS83"/>
<accession>A0A9W8JS83</accession>
<dbReference type="Pfam" id="PF12296">
    <property type="entry name" value="HsbA"/>
    <property type="match status" value="1"/>
</dbReference>
<dbReference type="PANTHER" id="PTHR38123">
    <property type="entry name" value="CELL WALL SERINE-THREONINE-RICH GALACTOMANNOPROTEIN MP1 (AFU_ORTHOLOGUE AFUA_4G03240)"/>
    <property type="match status" value="1"/>
</dbReference>
<proteinExistence type="predicted"/>
<comment type="caution">
    <text evidence="2">The sequence shown here is derived from an EMBL/GenBank/DDBJ whole genome shotgun (WGS) entry which is preliminary data.</text>
</comment>
<protein>
    <submittedName>
        <fullName evidence="2">Uncharacterized protein</fullName>
    </submittedName>
</protein>
<dbReference type="PANTHER" id="PTHR38123:SF1">
    <property type="entry name" value="HYDROPHOBIC SURFACE BINDING PROTEIN"/>
    <property type="match status" value="1"/>
</dbReference>
<evidence type="ECO:0000256" key="1">
    <source>
        <dbReference type="SAM" id="SignalP"/>
    </source>
</evidence>
<dbReference type="InterPro" id="IPR021054">
    <property type="entry name" value="Cell_wall_mannoprotein_1"/>
</dbReference>
<dbReference type="OrthoDB" id="3485059at2759"/>
<dbReference type="EMBL" id="JANKHO010001563">
    <property type="protein sequence ID" value="KAJ3500671.1"/>
    <property type="molecule type" value="Genomic_DNA"/>
</dbReference>